<keyword evidence="2" id="KW-1185">Reference proteome</keyword>
<organism evidence="1 2">
    <name type="scientific">Spartinivicinus poritis</name>
    <dbReference type="NCBI Taxonomy" id="2994640"/>
    <lineage>
        <taxon>Bacteria</taxon>
        <taxon>Pseudomonadati</taxon>
        <taxon>Pseudomonadota</taxon>
        <taxon>Gammaproteobacteria</taxon>
        <taxon>Oceanospirillales</taxon>
        <taxon>Zooshikellaceae</taxon>
        <taxon>Spartinivicinus</taxon>
    </lineage>
</organism>
<gene>
    <name evidence="1" type="ORF">ORQ98_05610</name>
</gene>
<evidence type="ECO:0000313" key="1">
    <source>
        <dbReference type="EMBL" id="MDE1461439.1"/>
    </source>
</evidence>
<proteinExistence type="predicted"/>
<dbReference type="EMBL" id="JAPMOU010000005">
    <property type="protein sequence ID" value="MDE1461439.1"/>
    <property type="molecule type" value="Genomic_DNA"/>
</dbReference>
<accession>A0ABT5U500</accession>
<reference evidence="1 2" key="1">
    <citation type="submission" date="2022-11" db="EMBL/GenBank/DDBJ databases">
        <title>Spartinivicinus poritis sp. nov., isolated from scleractinian coral Porites lutea.</title>
        <authorList>
            <person name="Zhang G."/>
            <person name="Cai L."/>
            <person name="Wei Q."/>
        </authorList>
    </citation>
    <scope>NUCLEOTIDE SEQUENCE [LARGE SCALE GENOMIC DNA]</scope>
    <source>
        <strain evidence="1 2">A2-2</strain>
    </source>
</reference>
<comment type="caution">
    <text evidence="1">The sequence shown here is derived from an EMBL/GenBank/DDBJ whole genome shotgun (WGS) entry which is preliminary data.</text>
</comment>
<name>A0ABT5U500_9GAMM</name>
<dbReference type="RefSeq" id="WP_274687804.1">
    <property type="nucleotide sequence ID" value="NZ_JAPMOU010000005.1"/>
</dbReference>
<dbReference type="Proteomes" id="UP001528823">
    <property type="component" value="Unassembled WGS sequence"/>
</dbReference>
<protein>
    <submittedName>
        <fullName evidence="1">Uncharacterized protein</fullName>
    </submittedName>
</protein>
<sequence>MFEKLFTVEALSKELWLVASKKTPLELRFLLRQALEQIKQEGI</sequence>
<evidence type="ECO:0000313" key="2">
    <source>
        <dbReference type="Proteomes" id="UP001528823"/>
    </source>
</evidence>